<sequence length="123" mass="13274">MKTSSFLYGVIIGAVASRMISRKNSMLFSSMMKDANLGRFANTAMSKIQGNKSQFSGSSRESVSPSSGRHDSTHSNGAAGVQTSTHSKAANLKQVKDFIRNNPDVKNEVEQILKETHTVIPGL</sequence>
<accession>A0A385TR49</accession>
<dbReference type="KEGG" id="plw:D5F53_18780"/>
<proteinExistence type="predicted"/>
<organism evidence="2 3">
    <name type="scientific">Paenibacillus lautus</name>
    <name type="common">Bacillus lautus</name>
    <dbReference type="NCBI Taxonomy" id="1401"/>
    <lineage>
        <taxon>Bacteria</taxon>
        <taxon>Bacillati</taxon>
        <taxon>Bacillota</taxon>
        <taxon>Bacilli</taxon>
        <taxon>Bacillales</taxon>
        <taxon>Paenibacillaceae</taxon>
        <taxon>Paenibacillus</taxon>
    </lineage>
</organism>
<evidence type="ECO:0000313" key="3">
    <source>
        <dbReference type="Proteomes" id="UP000266552"/>
    </source>
</evidence>
<reference evidence="2 3" key="1">
    <citation type="submission" date="2018-09" db="EMBL/GenBank/DDBJ databases">
        <title>Genome Sequence of Paenibacillus lautus Strain E7593-69, Azo Dye-Degrading Bacteria, Isolated from Commercial Tattoo Inks.</title>
        <authorList>
            <person name="Nho S.W."/>
            <person name="Kim S.-J."/>
            <person name="Kweon O."/>
            <person name="Cerniglia C.E."/>
        </authorList>
    </citation>
    <scope>NUCLEOTIDE SEQUENCE [LARGE SCALE GENOMIC DNA]</scope>
    <source>
        <strain evidence="2 3">E7593-69</strain>
    </source>
</reference>
<dbReference type="RefSeq" id="WP_119849018.1">
    <property type="nucleotide sequence ID" value="NZ_CP032412.1"/>
</dbReference>
<gene>
    <name evidence="2" type="ORF">D5F53_18780</name>
</gene>
<evidence type="ECO:0000256" key="1">
    <source>
        <dbReference type="SAM" id="MobiDB-lite"/>
    </source>
</evidence>
<evidence type="ECO:0000313" key="2">
    <source>
        <dbReference type="EMBL" id="AYB45204.1"/>
    </source>
</evidence>
<feature type="region of interest" description="Disordered" evidence="1">
    <location>
        <begin position="48"/>
        <end position="87"/>
    </location>
</feature>
<dbReference type="AlphaFoldDB" id="A0A385TR49"/>
<dbReference type="EMBL" id="CP032412">
    <property type="protein sequence ID" value="AYB45204.1"/>
    <property type="molecule type" value="Genomic_DNA"/>
</dbReference>
<keyword evidence="3" id="KW-1185">Reference proteome</keyword>
<dbReference type="Proteomes" id="UP000266552">
    <property type="component" value="Chromosome"/>
</dbReference>
<feature type="compositionally biased region" description="Low complexity" evidence="1">
    <location>
        <begin position="56"/>
        <end position="67"/>
    </location>
</feature>
<protein>
    <submittedName>
        <fullName evidence="2">Uncharacterized protein</fullName>
    </submittedName>
</protein>
<name>A0A385TR49_PAELA</name>